<reference evidence="2 3" key="1">
    <citation type="submission" date="2019-03" db="EMBL/GenBank/DDBJ databases">
        <title>Diversity of the mouse oral microbiome.</title>
        <authorList>
            <person name="Joseph S."/>
            <person name="Aduse-Opoku J."/>
            <person name="Curtis M."/>
            <person name="Wade W."/>
            <person name="Hashim A."/>
        </authorList>
    </citation>
    <scope>NUCLEOTIDE SEQUENCE [LARGE SCALE GENOMIC DNA]</scope>
    <source>
        <strain evidence="2 3">P1012</strain>
    </source>
</reference>
<dbReference type="RefSeq" id="WP_135114927.1">
    <property type="nucleotide sequence ID" value="NZ_JADGLL010000029.1"/>
</dbReference>
<evidence type="ECO:0000259" key="1">
    <source>
        <dbReference type="Pfam" id="PF03551"/>
    </source>
</evidence>
<keyword evidence="3" id="KW-1185">Reference proteome</keyword>
<dbReference type="SUPFAM" id="SSF46785">
    <property type="entry name" value="Winged helix' DNA-binding domain"/>
    <property type="match status" value="1"/>
</dbReference>
<dbReference type="Gene3D" id="1.10.10.10">
    <property type="entry name" value="Winged helix-like DNA-binding domain superfamily/Winged helix DNA-binding domain"/>
    <property type="match status" value="1"/>
</dbReference>
<feature type="domain" description="Transcription regulator PadR N-terminal" evidence="1">
    <location>
        <begin position="8"/>
        <end position="80"/>
    </location>
</feature>
<comment type="caution">
    <text evidence="2">The sequence shown here is derived from an EMBL/GenBank/DDBJ whole genome shotgun (WGS) entry which is preliminary data.</text>
</comment>
<dbReference type="Pfam" id="PF03551">
    <property type="entry name" value="PadR"/>
    <property type="match status" value="1"/>
</dbReference>
<dbReference type="EMBL" id="SPQB01000029">
    <property type="protein sequence ID" value="TFU32300.1"/>
    <property type="molecule type" value="Genomic_DNA"/>
</dbReference>
<organism evidence="2 3">
    <name type="scientific">Microbacterium paludicola</name>
    <dbReference type="NCBI Taxonomy" id="300019"/>
    <lineage>
        <taxon>Bacteria</taxon>
        <taxon>Bacillati</taxon>
        <taxon>Actinomycetota</taxon>
        <taxon>Actinomycetes</taxon>
        <taxon>Micrococcales</taxon>
        <taxon>Microbacteriaceae</taxon>
        <taxon>Microbacterium</taxon>
    </lineage>
</organism>
<gene>
    <name evidence="2" type="ORF">E4U02_11240</name>
</gene>
<accession>A0A4Y9FVN4</accession>
<dbReference type="OrthoDB" id="3186544at2"/>
<dbReference type="PANTHER" id="PTHR43252:SF6">
    <property type="entry name" value="NEGATIVE TRANSCRIPTION REGULATOR PADR"/>
    <property type="match status" value="1"/>
</dbReference>
<sequence>MSLRYALMALLRVGPLSGYDLQKQFQVSVGHLWHAPDSQIYPELRKMESEGLVVGEDQPRGERGTRRVYHLTDEGDQAYAAWMEGPLSYARAREPANLKAAYLESASPEAARAFLADHIRHWRGELEQWEAELERIDARANPMLQRRLAATHPRDHDRTVAFKRFGYEGLVDRARAEIAWAERGLALVDDLYGPEDTVAGHA</sequence>
<dbReference type="AlphaFoldDB" id="A0A4Y9FVN4"/>
<name>A0A4Y9FVN4_9MICO</name>
<dbReference type="Proteomes" id="UP000298358">
    <property type="component" value="Unassembled WGS sequence"/>
</dbReference>
<evidence type="ECO:0000313" key="3">
    <source>
        <dbReference type="Proteomes" id="UP000298358"/>
    </source>
</evidence>
<evidence type="ECO:0000313" key="2">
    <source>
        <dbReference type="EMBL" id="TFU32300.1"/>
    </source>
</evidence>
<protein>
    <submittedName>
        <fullName evidence="2">PadR family transcriptional regulator</fullName>
    </submittedName>
</protein>
<proteinExistence type="predicted"/>
<dbReference type="InterPro" id="IPR036388">
    <property type="entry name" value="WH-like_DNA-bd_sf"/>
</dbReference>
<dbReference type="InterPro" id="IPR005149">
    <property type="entry name" value="Tscrpt_reg_PadR_N"/>
</dbReference>
<dbReference type="PANTHER" id="PTHR43252">
    <property type="entry name" value="TRANSCRIPTIONAL REGULATOR YQJI"/>
    <property type="match status" value="1"/>
</dbReference>
<dbReference type="InterPro" id="IPR036390">
    <property type="entry name" value="WH_DNA-bd_sf"/>
</dbReference>